<comment type="caution">
    <text evidence="2">The sequence shown here is derived from an EMBL/GenBank/DDBJ whole genome shotgun (WGS) entry which is preliminary data.</text>
</comment>
<reference evidence="2" key="1">
    <citation type="submission" date="2023-07" db="EMBL/GenBank/DDBJ databases">
        <authorList>
            <person name="Kim M."/>
        </authorList>
    </citation>
    <scope>NUCLEOTIDE SEQUENCE</scope>
    <source>
        <strain evidence="2">BIUV-7</strain>
    </source>
</reference>
<protein>
    <submittedName>
        <fullName evidence="2">Uncharacterized protein</fullName>
    </submittedName>
</protein>
<sequence length="60" mass="6570">MTIRLFEHEDQLLTDFAIAERETLIGLIRGSKPGSSHPANKKADHAAEGLASARPFGYFS</sequence>
<dbReference type="RefSeq" id="WP_303543096.1">
    <property type="nucleotide sequence ID" value="NZ_JAUOTP010000005.1"/>
</dbReference>
<name>A0ABT8YB50_9SPHN</name>
<dbReference type="EMBL" id="JAUOTP010000005">
    <property type="protein sequence ID" value="MDO6415227.1"/>
    <property type="molecule type" value="Genomic_DNA"/>
</dbReference>
<feature type="region of interest" description="Disordered" evidence="1">
    <location>
        <begin position="29"/>
        <end position="48"/>
    </location>
</feature>
<gene>
    <name evidence="2" type="ORF">Q4F19_12615</name>
</gene>
<keyword evidence="3" id="KW-1185">Reference proteome</keyword>
<evidence type="ECO:0000256" key="1">
    <source>
        <dbReference type="SAM" id="MobiDB-lite"/>
    </source>
</evidence>
<organism evidence="2 3">
    <name type="scientific">Sphingomonas natans</name>
    <dbReference type="NCBI Taxonomy" id="3063330"/>
    <lineage>
        <taxon>Bacteria</taxon>
        <taxon>Pseudomonadati</taxon>
        <taxon>Pseudomonadota</taxon>
        <taxon>Alphaproteobacteria</taxon>
        <taxon>Sphingomonadales</taxon>
        <taxon>Sphingomonadaceae</taxon>
        <taxon>Sphingomonas</taxon>
    </lineage>
</organism>
<dbReference type="Proteomes" id="UP001169764">
    <property type="component" value="Unassembled WGS sequence"/>
</dbReference>
<evidence type="ECO:0000313" key="2">
    <source>
        <dbReference type="EMBL" id="MDO6415227.1"/>
    </source>
</evidence>
<proteinExistence type="predicted"/>
<evidence type="ECO:0000313" key="3">
    <source>
        <dbReference type="Proteomes" id="UP001169764"/>
    </source>
</evidence>
<accession>A0ABT8YB50</accession>